<reference evidence="2" key="1">
    <citation type="submission" date="2022-10" db="EMBL/GenBank/DDBJ databases">
        <authorList>
            <person name="Mo P."/>
        </authorList>
    </citation>
    <scope>NUCLEOTIDE SEQUENCE</scope>
    <source>
        <strain evidence="2">HUAS 13-4</strain>
    </source>
</reference>
<keyword evidence="3" id="KW-1185">Reference proteome</keyword>
<feature type="transmembrane region" description="Helical" evidence="1">
    <location>
        <begin position="44"/>
        <end position="77"/>
    </location>
</feature>
<evidence type="ECO:0000313" key="3">
    <source>
        <dbReference type="Proteomes" id="UP001061298"/>
    </source>
</evidence>
<dbReference type="RefSeq" id="WP_263229364.1">
    <property type="nucleotide sequence ID" value="NZ_CP106793.1"/>
</dbReference>
<dbReference type="Proteomes" id="UP001061298">
    <property type="component" value="Chromosome"/>
</dbReference>
<dbReference type="EMBL" id="CP106793">
    <property type="protein sequence ID" value="UXY19204.1"/>
    <property type="molecule type" value="Genomic_DNA"/>
</dbReference>
<name>A0ABY6DXT2_9ACTN</name>
<evidence type="ECO:0000256" key="1">
    <source>
        <dbReference type="SAM" id="Phobius"/>
    </source>
</evidence>
<sequence length="108" mass="12168">MHVCPVCRRGDRTTRLRTYWRTLSPEARAGAPHLARPALDEERWAAPFGLLTVGCALLVSEVWLGFVGLAGGGLWLVSLRGSVTQAARQRADWRRQLFCLRCRHVFLP</sequence>
<organism evidence="2 3">
    <name type="scientific">Streptomyces cynarae</name>
    <dbReference type="NCBI Taxonomy" id="2981134"/>
    <lineage>
        <taxon>Bacteria</taxon>
        <taxon>Bacillati</taxon>
        <taxon>Actinomycetota</taxon>
        <taxon>Actinomycetes</taxon>
        <taxon>Kitasatosporales</taxon>
        <taxon>Streptomycetaceae</taxon>
        <taxon>Streptomyces</taxon>
    </lineage>
</organism>
<protein>
    <submittedName>
        <fullName evidence="2">Uncharacterized protein</fullName>
    </submittedName>
</protein>
<keyword evidence="1" id="KW-1133">Transmembrane helix</keyword>
<evidence type="ECO:0000313" key="2">
    <source>
        <dbReference type="EMBL" id="UXY19204.1"/>
    </source>
</evidence>
<gene>
    <name evidence="2" type="ORF">N8I84_11105</name>
</gene>
<accession>A0ABY6DXT2</accession>
<proteinExistence type="predicted"/>
<keyword evidence="1" id="KW-0472">Membrane</keyword>
<keyword evidence="1" id="KW-0812">Transmembrane</keyword>